<dbReference type="Proteomes" id="UP000308652">
    <property type="component" value="Unassembled WGS sequence"/>
</dbReference>
<keyword evidence="1" id="KW-1133">Transmembrane helix</keyword>
<gene>
    <name evidence="2" type="ORF">BDQ12DRAFT_500187</name>
</gene>
<sequence length="92" mass="10710">MRQGLGRKRQGLQRKKQTRYKPNTIECVARLNNDLVWVFLHLRRRRDWIRIFIIFCSWSCVLASVNLHPVAIELIQSDCVDGMSAALGICII</sequence>
<name>A0A5C3LIU4_9AGAR</name>
<keyword evidence="1" id="KW-0812">Transmembrane</keyword>
<evidence type="ECO:0000313" key="3">
    <source>
        <dbReference type="Proteomes" id="UP000308652"/>
    </source>
</evidence>
<accession>A0A5C3LIU4</accession>
<dbReference type="AlphaFoldDB" id="A0A5C3LIU4"/>
<reference evidence="2 3" key="1">
    <citation type="journal article" date="2019" name="Nat. Ecol. Evol.">
        <title>Megaphylogeny resolves global patterns of mushroom evolution.</title>
        <authorList>
            <person name="Varga T."/>
            <person name="Krizsan K."/>
            <person name="Foldi C."/>
            <person name="Dima B."/>
            <person name="Sanchez-Garcia M."/>
            <person name="Sanchez-Ramirez S."/>
            <person name="Szollosi G.J."/>
            <person name="Szarkandi J.G."/>
            <person name="Papp V."/>
            <person name="Albert L."/>
            <person name="Andreopoulos W."/>
            <person name="Angelini C."/>
            <person name="Antonin V."/>
            <person name="Barry K.W."/>
            <person name="Bougher N.L."/>
            <person name="Buchanan P."/>
            <person name="Buyck B."/>
            <person name="Bense V."/>
            <person name="Catcheside P."/>
            <person name="Chovatia M."/>
            <person name="Cooper J."/>
            <person name="Damon W."/>
            <person name="Desjardin D."/>
            <person name="Finy P."/>
            <person name="Geml J."/>
            <person name="Haridas S."/>
            <person name="Hughes K."/>
            <person name="Justo A."/>
            <person name="Karasinski D."/>
            <person name="Kautmanova I."/>
            <person name="Kiss B."/>
            <person name="Kocsube S."/>
            <person name="Kotiranta H."/>
            <person name="LaButti K.M."/>
            <person name="Lechner B.E."/>
            <person name="Liimatainen K."/>
            <person name="Lipzen A."/>
            <person name="Lukacs Z."/>
            <person name="Mihaltcheva S."/>
            <person name="Morgado L.N."/>
            <person name="Niskanen T."/>
            <person name="Noordeloos M.E."/>
            <person name="Ohm R.A."/>
            <person name="Ortiz-Santana B."/>
            <person name="Ovrebo C."/>
            <person name="Racz N."/>
            <person name="Riley R."/>
            <person name="Savchenko A."/>
            <person name="Shiryaev A."/>
            <person name="Soop K."/>
            <person name="Spirin V."/>
            <person name="Szebenyi C."/>
            <person name="Tomsovsky M."/>
            <person name="Tulloss R.E."/>
            <person name="Uehling J."/>
            <person name="Grigoriev I.V."/>
            <person name="Vagvolgyi C."/>
            <person name="Papp T."/>
            <person name="Martin F.M."/>
            <person name="Miettinen O."/>
            <person name="Hibbett D.S."/>
            <person name="Nagy L.G."/>
        </authorList>
    </citation>
    <scope>NUCLEOTIDE SEQUENCE [LARGE SCALE GENOMIC DNA]</scope>
    <source>
        <strain evidence="2 3">CBS 166.37</strain>
    </source>
</reference>
<dbReference type="EMBL" id="ML213671">
    <property type="protein sequence ID" value="TFK32545.1"/>
    <property type="molecule type" value="Genomic_DNA"/>
</dbReference>
<feature type="transmembrane region" description="Helical" evidence="1">
    <location>
        <begin position="48"/>
        <end position="67"/>
    </location>
</feature>
<organism evidence="2 3">
    <name type="scientific">Crucibulum laeve</name>
    <dbReference type="NCBI Taxonomy" id="68775"/>
    <lineage>
        <taxon>Eukaryota</taxon>
        <taxon>Fungi</taxon>
        <taxon>Dikarya</taxon>
        <taxon>Basidiomycota</taxon>
        <taxon>Agaricomycotina</taxon>
        <taxon>Agaricomycetes</taxon>
        <taxon>Agaricomycetidae</taxon>
        <taxon>Agaricales</taxon>
        <taxon>Agaricineae</taxon>
        <taxon>Nidulariaceae</taxon>
        <taxon>Crucibulum</taxon>
    </lineage>
</organism>
<keyword evidence="1" id="KW-0472">Membrane</keyword>
<evidence type="ECO:0000313" key="2">
    <source>
        <dbReference type="EMBL" id="TFK32545.1"/>
    </source>
</evidence>
<keyword evidence="3" id="KW-1185">Reference proteome</keyword>
<proteinExistence type="predicted"/>
<protein>
    <submittedName>
        <fullName evidence="2">Uncharacterized protein</fullName>
    </submittedName>
</protein>
<evidence type="ECO:0000256" key="1">
    <source>
        <dbReference type="SAM" id="Phobius"/>
    </source>
</evidence>